<organism evidence="2 3">
    <name type="scientific">Lachancea fermentati</name>
    <name type="common">Zygosaccharomyces fermentati</name>
    <dbReference type="NCBI Taxonomy" id="4955"/>
    <lineage>
        <taxon>Eukaryota</taxon>
        <taxon>Fungi</taxon>
        <taxon>Dikarya</taxon>
        <taxon>Ascomycota</taxon>
        <taxon>Saccharomycotina</taxon>
        <taxon>Saccharomycetes</taxon>
        <taxon>Saccharomycetales</taxon>
        <taxon>Saccharomycetaceae</taxon>
        <taxon>Lachancea</taxon>
    </lineage>
</organism>
<evidence type="ECO:0000313" key="2">
    <source>
        <dbReference type="EMBL" id="SCW02917.1"/>
    </source>
</evidence>
<evidence type="ECO:0000256" key="1">
    <source>
        <dbReference type="SAM" id="MobiDB-lite"/>
    </source>
</evidence>
<dbReference type="EMBL" id="LT598490">
    <property type="protein sequence ID" value="SCW02917.1"/>
    <property type="molecule type" value="Genomic_DNA"/>
</dbReference>
<dbReference type="AlphaFoldDB" id="A0A1G4MGS3"/>
<proteinExistence type="predicted"/>
<keyword evidence="3" id="KW-1185">Reference proteome</keyword>
<protein>
    <submittedName>
        <fullName evidence="2">LAFE_0F17128g1_1</fullName>
    </submittedName>
</protein>
<feature type="region of interest" description="Disordered" evidence="1">
    <location>
        <begin position="1"/>
        <end position="21"/>
    </location>
</feature>
<reference evidence="3" key="1">
    <citation type="submission" date="2016-03" db="EMBL/GenBank/DDBJ databases">
        <authorList>
            <person name="Devillers H."/>
        </authorList>
    </citation>
    <scope>NUCLEOTIDE SEQUENCE [LARGE SCALE GENOMIC DNA]</scope>
</reference>
<name>A0A1G4MGS3_LACFM</name>
<feature type="compositionally biased region" description="Basic and acidic residues" evidence="1">
    <location>
        <begin position="7"/>
        <end position="18"/>
    </location>
</feature>
<dbReference type="Proteomes" id="UP000190831">
    <property type="component" value="Chromosome F"/>
</dbReference>
<accession>A0A1G4MGS3</accession>
<sequence>MQLSWEGRGKEGETERRAGQARVTRFPSDFPHFFLFFLQLKPRDHCTCHQLRVTVTRRGPQTPEHPSPLFSFSSHLTLARTFGSAAFSTRWAKNRNSISLSFRCAAEKHFWTRLAERSKDVKTSRCNPENHKGYRVFVALLRIQITVGKLTIEKLQVNTENAICFALDEYFDLVNRFGAMW</sequence>
<evidence type="ECO:0000313" key="3">
    <source>
        <dbReference type="Proteomes" id="UP000190831"/>
    </source>
</evidence>
<gene>
    <name evidence="2" type="ORF">LAFE_0F17128G</name>
</gene>